<dbReference type="Proteomes" id="UP000198508">
    <property type="component" value="Unassembled WGS sequence"/>
</dbReference>
<proteinExistence type="predicted"/>
<dbReference type="GO" id="GO:0005737">
    <property type="term" value="C:cytoplasm"/>
    <property type="evidence" value="ECO:0007669"/>
    <property type="project" value="TreeGrafter"/>
</dbReference>
<dbReference type="AlphaFoldDB" id="A0A1I0BM45"/>
<name>A0A1I0BM45_9FIRM</name>
<feature type="active site" description="Proton donor/acceptor" evidence="1">
    <location>
        <position position="76"/>
    </location>
</feature>
<evidence type="ECO:0000256" key="2">
    <source>
        <dbReference type="PIRSR" id="PIRSR613078-2"/>
    </source>
</evidence>
<dbReference type="CDD" id="cd07067">
    <property type="entry name" value="HP_PGM_like"/>
    <property type="match status" value="1"/>
</dbReference>
<dbReference type="PANTHER" id="PTHR48100">
    <property type="entry name" value="BROAD-SPECIFICITY PHOSPHATASE YOR283W-RELATED"/>
    <property type="match status" value="1"/>
</dbReference>
<feature type="site" description="Transition state stabilizer" evidence="3">
    <location>
        <position position="143"/>
    </location>
</feature>
<evidence type="ECO:0000256" key="1">
    <source>
        <dbReference type="PIRSR" id="PIRSR613078-1"/>
    </source>
</evidence>
<accession>A0A1I0BM45</accession>
<evidence type="ECO:0000256" key="3">
    <source>
        <dbReference type="PIRSR" id="PIRSR613078-3"/>
    </source>
</evidence>
<evidence type="ECO:0000313" key="5">
    <source>
        <dbReference type="Proteomes" id="UP000198508"/>
    </source>
</evidence>
<dbReference type="STRING" id="460384.SAMN05216313_10232"/>
<protein>
    <submittedName>
        <fullName evidence="4">Probable phosphoglycerate mutase</fullName>
    </submittedName>
</protein>
<dbReference type="Gene3D" id="3.40.50.1240">
    <property type="entry name" value="Phosphoglycerate mutase-like"/>
    <property type="match status" value="1"/>
</dbReference>
<sequence length="213" mass="24319">MKLYLIRHGRQSSKLCNVDVDLSEAGFRQAALVGERLVPAKIDAVYSSDLLRAVQTAQSANIYWNVEHFVRPGLREISFGDMEGMTDAAIAEQYRDFKREQQKMERDLAYPGGECAGDVVARALPVFEEMARSGYRRVAVVTHGGVIRSLIAYFLGMDLAKWRMLAVDLENCSISELDYHEDTGRFYVERLNDYAHLERYPELLRSGWVDEEN</sequence>
<dbReference type="EMBL" id="FOIM01000002">
    <property type="protein sequence ID" value="SET08023.1"/>
    <property type="molecule type" value="Genomic_DNA"/>
</dbReference>
<dbReference type="SUPFAM" id="SSF53254">
    <property type="entry name" value="Phosphoglycerate mutase-like"/>
    <property type="match status" value="1"/>
</dbReference>
<feature type="binding site" evidence="2">
    <location>
        <position position="52"/>
    </location>
    <ligand>
        <name>substrate</name>
    </ligand>
</feature>
<feature type="active site" description="Tele-phosphohistidine intermediate" evidence="1">
    <location>
        <position position="8"/>
    </location>
</feature>
<dbReference type="InterPro" id="IPR013078">
    <property type="entry name" value="His_Pase_superF_clade-1"/>
</dbReference>
<keyword evidence="5" id="KW-1185">Reference proteome</keyword>
<evidence type="ECO:0000313" key="4">
    <source>
        <dbReference type="EMBL" id="SET08023.1"/>
    </source>
</evidence>
<reference evidence="5" key="1">
    <citation type="submission" date="2016-10" db="EMBL/GenBank/DDBJ databases">
        <authorList>
            <person name="Varghese N."/>
            <person name="Submissions S."/>
        </authorList>
    </citation>
    <scope>NUCLEOTIDE SEQUENCE [LARGE SCALE GENOMIC DNA]</scope>
    <source>
        <strain evidence="5">NLAE-zl-G277</strain>
    </source>
</reference>
<dbReference type="PANTHER" id="PTHR48100:SF62">
    <property type="entry name" value="GLUCOSYL-3-PHOSPHOGLYCERATE PHOSPHATASE"/>
    <property type="match status" value="1"/>
</dbReference>
<dbReference type="GO" id="GO:0016791">
    <property type="term" value="F:phosphatase activity"/>
    <property type="evidence" value="ECO:0007669"/>
    <property type="project" value="TreeGrafter"/>
</dbReference>
<dbReference type="SMART" id="SM00855">
    <property type="entry name" value="PGAM"/>
    <property type="match status" value="1"/>
</dbReference>
<dbReference type="InterPro" id="IPR050275">
    <property type="entry name" value="PGM_Phosphatase"/>
</dbReference>
<gene>
    <name evidence="4" type="ORF">SAMN05216313_10232</name>
</gene>
<dbReference type="InterPro" id="IPR029033">
    <property type="entry name" value="His_PPase_superfam"/>
</dbReference>
<dbReference type="Pfam" id="PF00300">
    <property type="entry name" value="His_Phos_1"/>
    <property type="match status" value="1"/>
</dbReference>
<dbReference type="RefSeq" id="WP_092360674.1">
    <property type="nucleotide sequence ID" value="NZ_DAINWJ010000452.1"/>
</dbReference>
<organism evidence="4 5">
    <name type="scientific">Enterocloster lavalensis</name>
    <dbReference type="NCBI Taxonomy" id="460384"/>
    <lineage>
        <taxon>Bacteria</taxon>
        <taxon>Bacillati</taxon>
        <taxon>Bacillota</taxon>
        <taxon>Clostridia</taxon>
        <taxon>Lachnospirales</taxon>
        <taxon>Lachnospiraceae</taxon>
        <taxon>Enterocloster</taxon>
    </lineage>
</organism>